<proteinExistence type="inferred from homology"/>
<keyword evidence="5 8" id="KW-0963">Cytoplasm</keyword>
<evidence type="ECO:0000313" key="11">
    <source>
        <dbReference type="EMBL" id="GAA1751287.1"/>
    </source>
</evidence>
<keyword evidence="7 8" id="KW-0378">Hydrolase</keyword>
<evidence type="ECO:0000256" key="8">
    <source>
        <dbReference type="PIRNR" id="PIRNR006431"/>
    </source>
</evidence>
<dbReference type="Proteomes" id="UP001500655">
    <property type="component" value="Unassembled WGS sequence"/>
</dbReference>
<feature type="domain" description="AB hydrolase-1" evidence="10">
    <location>
        <begin position="38"/>
        <end position="298"/>
    </location>
</feature>
<keyword evidence="4 8" id="KW-0031">Aminopeptidase</keyword>
<dbReference type="PANTHER" id="PTHR43722">
    <property type="entry name" value="PROLINE IMINOPEPTIDASE"/>
    <property type="match status" value="1"/>
</dbReference>
<dbReference type="PIRSF" id="PIRSF006431">
    <property type="entry name" value="Pept_S33"/>
    <property type="match status" value="1"/>
</dbReference>
<evidence type="ECO:0000256" key="9">
    <source>
        <dbReference type="RuleBase" id="RU003421"/>
    </source>
</evidence>
<dbReference type="PANTHER" id="PTHR43722:SF1">
    <property type="entry name" value="PROLINE IMINOPEPTIDASE"/>
    <property type="match status" value="1"/>
</dbReference>
<gene>
    <name evidence="11" type="primary">pip</name>
    <name evidence="11" type="ORF">GCM10009681_22940</name>
</gene>
<dbReference type="EC" id="3.4.11.5" evidence="8 9"/>
<comment type="subcellular location">
    <subcellularLocation>
        <location evidence="2 8">Cytoplasm</location>
    </subcellularLocation>
</comment>
<organism evidence="11 12">
    <name type="scientific">Luedemannella helvata</name>
    <dbReference type="NCBI Taxonomy" id="349315"/>
    <lineage>
        <taxon>Bacteria</taxon>
        <taxon>Bacillati</taxon>
        <taxon>Actinomycetota</taxon>
        <taxon>Actinomycetes</taxon>
        <taxon>Micromonosporales</taxon>
        <taxon>Micromonosporaceae</taxon>
        <taxon>Luedemannella</taxon>
    </lineage>
</organism>
<dbReference type="InterPro" id="IPR002410">
    <property type="entry name" value="Peptidase_S33"/>
</dbReference>
<keyword evidence="6 8" id="KW-0645">Protease</keyword>
<evidence type="ECO:0000256" key="5">
    <source>
        <dbReference type="ARBA" id="ARBA00022490"/>
    </source>
</evidence>
<dbReference type="Pfam" id="PF00561">
    <property type="entry name" value="Abhydrolase_1"/>
    <property type="match status" value="1"/>
</dbReference>
<dbReference type="SUPFAM" id="SSF53474">
    <property type="entry name" value="alpha/beta-Hydrolases"/>
    <property type="match status" value="1"/>
</dbReference>
<evidence type="ECO:0000256" key="3">
    <source>
        <dbReference type="ARBA" id="ARBA00010088"/>
    </source>
</evidence>
<comment type="similarity">
    <text evidence="3 8 9">Belongs to the peptidase S33 family.</text>
</comment>
<dbReference type="InterPro" id="IPR005944">
    <property type="entry name" value="Pro_iminopeptidase"/>
</dbReference>
<dbReference type="RefSeq" id="WP_344079875.1">
    <property type="nucleotide sequence ID" value="NZ_BAAALS010000009.1"/>
</dbReference>
<dbReference type="PRINTS" id="PR00793">
    <property type="entry name" value="PROAMNOPTASE"/>
</dbReference>
<evidence type="ECO:0000256" key="2">
    <source>
        <dbReference type="ARBA" id="ARBA00004496"/>
    </source>
</evidence>
<dbReference type="NCBIfam" id="TIGR01249">
    <property type="entry name" value="pro_imino_pep_1"/>
    <property type="match status" value="1"/>
</dbReference>
<evidence type="ECO:0000313" key="12">
    <source>
        <dbReference type="Proteomes" id="UP001500655"/>
    </source>
</evidence>
<reference evidence="12" key="1">
    <citation type="journal article" date="2019" name="Int. J. Syst. Evol. Microbiol.">
        <title>The Global Catalogue of Microorganisms (GCM) 10K type strain sequencing project: providing services to taxonomists for standard genome sequencing and annotation.</title>
        <authorList>
            <consortium name="The Broad Institute Genomics Platform"/>
            <consortium name="The Broad Institute Genome Sequencing Center for Infectious Disease"/>
            <person name="Wu L."/>
            <person name="Ma J."/>
        </authorList>
    </citation>
    <scope>NUCLEOTIDE SEQUENCE [LARGE SCALE GENOMIC DNA]</scope>
    <source>
        <strain evidence="12">JCM 13249</strain>
    </source>
</reference>
<comment type="catalytic activity">
    <reaction evidence="1 8 9">
        <text>Release of N-terminal proline from a peptide.</text>
        <dbReference type="EC" id="3.4.11.5"/>
    </reaction>
</comment>
<dbReference type="PRINTS" id="PR00111">
    <property type="entry name" value="ABHYDROLASE"/>
</dbReference>
<comment type="caution">
    <text evidence="11">The sequence shown here is derived from an EMBL/GenBank/DDBJ whole genome shotgun (WGS) entry which is preliminary data.</text>
</comment>
<protein>
    <recommendedName>
        <fullName evidence="8 9">Proline iminopeptidase</fullName>
        <shortName evidence="8">PIP</shortName>
        <ecNumber evidence="8 9">3.4.11.5</ecNumber>
    </recommendedName>
    <alternativeName>
        <fullName evidence="8">Prolyl aminopeptidase</fullName>
    </alternativeName>
</protein>
<accession>A0ABP4WCW1</accession>
<dbReference type="Gene3D" id="3.40.50.1820">
    <property type="entry name" value="alpha/beta hydrolase"/>
    <property type="match status" value="1"/>
</dbReference>
<evidence type="ECO:0000256" key="7">
    <source>
        <dbReference type="ARBA" id="ARBA00022801"/>
    </source>
</evidence>
<sequence length="322" mass="35336">MTALYPRPDPYAQGMLDVGDGNQIYWETVGNPDGKPAVVLHGGPGSGCSPWWGRFFDPAAYQVVLFDQRGCGRSTPHASDPTTDLSVNTTAHLIADIERLRAHLGVDRWLVFGGSWGSALGQAYAVTHPERVSELVLFSVVEGSRREVAWITRDMGRVFPEEWARFRDAVPEADRDGDIADAYARLLAHPDPAVREKAAIDWCAWEDTHVATAGPRKHDPRYDDPVFRMAFARLVTHYWRHGCWMDGLMPAAAGRLAGIPGVLVHGRRDISSPADAPWRLAQAWPDAELVLIDDAGHGAGHPDVTTALVAATDRFARLRPGP</sequence>
<evidence type="ECO:0000256" key="4">
    <source>
        <dbReference type="ARBA" id="ARBA00022438"/>
    </source>
</evidence>
<dbReference type="EMBL" id="BAAALS010000009">
    <property type="protein sequence ID" value="GAA1751287.1"/>
    <property type="molecule type" value="Genomic_DNA"/>
</dbReference>
<dbReference type="GO" id="GO:0004177">
    <property type="term" value="F:aminopeptidase activity"/>
    <property type="evidence" value="ECO:0007669"/>
    <property type="project" value="UniProtKB-KW"/>
</dbReference>
<keyword evidence="12" id="KW-1185">Reference proteome</keyword>
<dbReference type="InterPro" id="IPR000073">
    <property type="entry name" value="AB_hydrolase_1"/>
</dbReference>
<name>A0ABP4WCW1_9ACTN</name>
<dbReference type="InterPro" id="IPR029058">
    <property type="entry name" value="AB_hydrolase_fold"/>
</dbReference>
<evidence type="ECO:0000256" key="1">
    <source>
        <dbReference type="ARBA" id="ARBA00001585"/>
    </source>
</evidence>
<evidence type="ECO:0000256" key="6">
    <source>
        <dbReference type="ARBA" id="ARBA00022670"/>
    </source>
</evidence>
<evidence type="ECO:0000259" key="10">
    <source>
        <dbReference type="Pfam" id="PF00561"/>
    </source>
</evidence>